<reference evidence="2" key="2">
    <citation type="submission" date="2022-01" db="EMBL/GenBank/DDBJ databases">
        <authorList>
            <person name="Yamashiro T."/>
            <person name="Shiraishi A."/>
            <person name="Satake H."/>
            <person name="Nakayama K."/>
        </authorList>
    </citation>
    <scope>NUCLEOTIDE SEQUENCE</scope>
</reference>
<gene>
    <name evidence="2" type="ORF">Tco_0821867</name>
</gene>
<proteinExistence type="predicted"/>
<organism evidence="2 3">
    <name type="scientific">Tanacetum coccineum</name>
    <dbReference type="NCBI Taxonomy" id="301880"/>
    <lineage>
        <taxon>Eukaryota</taxon>
        <taxon>Viridiplantae</taxon>
        <taxon>Streptophyta</taxon>
        <taxon>Embryophyta</taxon>
        <taxon>Tracheophyta</taxon>
        <taxon>Spermatophyta</taxon>
        <taxon>Magnoliopsida</taxon>
        <taxon>eudicotyledons</taxon>
        <taxon>Gunneridae</taxon>
        <taxon>Pentapetalae</taxon>
        <taxon>asterids</taxon>
        <taxon>campanulids</taxon>
        <taxon>Asterales</taxon>
        <taxon>Asteraceae</taxon>
        <taxon>Asteroideae</taxon>
        <taxon>Anthemideae</taxon>
        <taxon>Anthemidinae</taxon>
        <taxon>Tanacetum</taxon>
    </lineage>
</organism>
<feature type="region of interest" description="Disordered" evidence="1">
    <location>
        <begin position="139"/>
        <end position="160"/>
    </location>
</feature>
<keyword evidence="3" id="KW-1185">Reference proteome</keyword>
<dbReference type="EMBL" id="BQNB010012215">
    <property type="protein sequence ID" value="GJT00698.1"/>
    <property type="molecule type" value="Genomic_DNA"/>
</dbReference>
<name>A0ABQ5AEE8_9ASTR</name>
<evidence type="ECO:0000313" key="2">
    <source>
        <dbReference type="EMBL" id="GJT00698.1"/>
    </source>
</evidence>
<evidence type="ECO:0000313" key="3">
    <source>
        <dbReference type="Proteomes" id="UP001151760"/>
    </source>
</evidence>
<dbReference type="Proteomes" id="UP001151760">
    <property type="component" value="Unassembled WGS sequence"/>
</dbReference>
<comment type="caution">
    <text evidence="2">The sequence shown here is derived from an EMBL/GenBank/DDBJ whole genome shotgun (WGS) entry which is preliminary data.</text>
</comment>
<reference evidence="2" key="1">
    <citation type="journal article" date="2022" name="Int. J. Mol. Sci.">
        <title>Draft Genome of Tanacetum Coccineum: Genomic Comparison of Closely Related Tanacetum-Family Plants.</title>
        <authorList>
            <person name="Yamashiro T."/>
            <person name="Shiraishi A."/>
            <person name="Nakayama K."/>
            <person name="Satake H."/>
        </authorList>
    </citation>
    <scope>NUCLEOTIDE SEQUENCE</scope>
</reference>
<sequence>MQNLKWSYGTQYCMDDSEQAYVDDSSSRTNKIGAISHVESEELRKKGIKSPSKLFSPKYLSPASIKELNKNPSAPKPVYFINLIVILSKDCDTEEDVSSTNVCRNDLGKMTRGNEEVKEQGKEEDEMETDMEVKEVINEEESEFDKRMRSLTYSKEGGRG</sequence>
<accession>A0ABQ5AEE8</accession>
<evidence type="ECO:0000256" key="1">
    <source>
        <dbReference type="SAM" id="MobiDB-lite"/>
    </source>
</evidence>
<protein>
    <submittedName>
        <fullName evidence="2">Uncharacterized protein</fullName>
    </submittedName>
</protein>